<dbReference type="PANTHER" id="PTHR34472:SF1">
    <property type="entry name" value="SULFUR CARRIER PROTEIN THIS"/>
    <property type="match status" value="1"/>
</dbReference>
<dbReference type="SUPFAM" id="SSF54285">
    <property type="entry name" value="MoaD/ThiS"/>
    <property type="match status" value="1"/>
</dbReference>
<keyword evidence="2" id="KW-1185">Reference proteome</keyword>
<gene>
    <name evidence="1" type="primary">thiS</name>
    <name evidence="1" type="ORF">OSO01_08110</name>
</gene>
<organism evidence="1 2">
    <name type="scientific">Oceanobacillus sojae</name>
    <dbReference type="NCBI Taxonomy" id="582851"/>
    <lineage>
        <taxon>Bacteria</taxon>
        <taxon>Bacillati</taxon>
        <taxon>Bacillota</taxon>
        <taxon>Bacilli</taxon>
        <taxon>Bacillales</taxon>
        <taxon>Bacillaceae</taxon>
        <taxon>Oceanobacillus</taxon>
    </lineage>
</organism>
<accession>A0A511ZF54</accession>
<dbReference type="RefSeq" id="WP_147208951.1">
    <property type="nucleotide sequence ID" value="NZ_BJYM01000003.1"/>
</dbReference>
<dbReference type="InterPro" id="IPR010035">
    <property type="entry name" value="Thi_S"/>
</dbReference>
<evidence type="ECO:0000313" key="2">
    <source>
        <dbReference type="Proteomes" id="UP000321558"/>
    </source>
</evidence>
<name>A0A511ZF54_9BACI</name>
<reference evidence="1 2" key="1">
    <citation type="submission" date="2019-07" db="EMBL/GenBank/DDBJ databases">
        <title>Whole genome shotgun sequence of Oceanobacillus sojae NBRC 105379.</title>
        <authorList>
            <person name="Hosoyama A."/>
            <person name="Uohara A."/>
            <person name="Ohji S."/>
            <person name="Ichikawa N."/>
        </authorList>
    </citation>
    <scope>NUCLEOTIDE SEQUENCE [LARGE SCALE GENOMIC DNA]</scope>
    <source>
        <strain evidence="1 2">NBRC 105379</strain>
    </source>
</reference>
<dbReference type="PANTHER" id="PTHR34472">
    <property type="entry name" value="SULFUR CARRIER PROTEIN THIS"/>
    <property type="match status" value="1"/>
</dbReference>
<dbReference type="AlphaFoldDB" id="A0A511ZF54"/>
<dbReference type="CDD" id="cd00565">
    <property type="entry name" value="Ubl_ThiS"/>
    <property type="match status" value="1"/>
</dbReference>
<dbReference type="InterPro" id="IPR012675">
    <property type="entry name" value="Beta-grasp_dom_sf"/>
</dbReference>
<dbReference type="Proteomes" id="UP000321558">
    <property type="component" value="Unassembled WGS sequence"/>
</dbReference>
<sequence length="67" mass="7571">MKITVNGNGLEIQDEVKHIKGLIDFLELEDKPLIIEHNQQILQKEEHEKAVLENGDKVEIVHFVGGG</sequence>
<dbReference type="NCBIfam" id="TIGR01683">
    <property type="entry name" value="thiS"/>
    <property type="match status" value="1"/>
</dbReference>
<proteinExistence type="predicted"/>
<comment type="caution">
    <text evidence="1">The sequence shown here is derived from an EMBL/GenBank/DDBJ whole genome shotgun (WGS) entry which is preliminary data.</text>
</comment>
<dbReference type="Pfam" id="PF02597">
    <property type="entry name" value="ThiS"/>
    <property type="match status" value="1"/>
</dbReference>
<evidence type="ECO:0000313" key="1">
    <source>
        <dbReference type="EMBL" id="GEN86072.1"/>
    </source>
</evidence>
<dbReference type="STRING" id="582851.GCA_900162665_04372"/>
<dbReference type="OrthoDB" id="9798559at2"/>
<dbReference type="EMBL" id="BJYM01000003">
    <property type="protein sequence ID" value="GEN86072.1"/>
    <property type="molecule type" value="Genomic_DNA"/>
</dbReference>
<dbReference type="InterPro" id="IPR003749">
    <property type="entry name" value="ThiS/MoaD-like"/>
</dbReference>
<dbReference type="InterPro" id="IPR016155">
    <property type="entry name" value="Mopterin_synth/thiamin_S_b"/>
</dbReference>
<dbReference type="Gene3D" id="3.10.20.30">
    <property type="match status" value="1"/>
</dbReference>
<protein>
    <submittedName>
        <fullName evidence="1">Thiamine biosynthesis protein ThiS</fullName>
    </submittedName>
</protein>